<comment type="caution">
    <text evidence="1">The sequence shown here is derived from an EMBL/GenBank/DDBJ whole genome shotgun (WGS) entry which is preliminary data.</text>
</comment>
<organism evidence="1 2">
    <name type="scientific">Acetobacterium malicum</name>
    <dbReference type="NCBI Taxonomy" id="52692"/>
    <lineage>
        <taxon>Bacteria</taxon>
        <taxon>Bacillati</taxon>
        <taxon>Bacillota</taxon>
        <taxon>Clostridia</taxon>
        <taxon>Eubacteriales</taxon>
        <taxon>Eubacteriaceae</taxon>
        <taxon>Acetobacterium</taxon>
    </lineage>
</organism>
<evidence type="ECO:0000313" key="2">
    <source>
        <dbReference type="Proteomes" id="UP000622405"/>
    </source>
</evidence>
<reference evidence="1 2" key="1">
    <citation type="journal article" date="2020" name="mSystems">
        <title>Defining Genomic and Predicted Metabolic Features of the Acetobacterium Genus.</title>
        <authorList>
            <person name="Ross D.E."/>
            <person name="Marshall C.W."/>
            <person name="Gulliver D."/>
            <person name="May H.D."/>
            <person name="Norman R.S."/>
        </authorList>
    </citation>
    <scope>NUCLEOTIDE SEQUENCE [LARGE SCALE GENOMIC DNA]</scope>
    <source>
        <strain evidence="1 2">DSM 4132</strain>
    </source>
</reference>
<dbReference type="Proteomes" id="UP000622405">
    <property type="component" value="Unassembled WGS sequence"/>
</dbReference>
<gene>
    <name evidence="1" type="ORF">GH811_10175</name>
</gene>
<proteinExistence type="predicted"/>
<dbReference type="RefSeq" id="WP_186894351.1">
    <property type="nucleotide sequence ID" value="NZ_WJBE01000007.1"/>
</dbReference>
<dbReference type="EMBL" id="WJBE01000007">
    <property type="protein sequence ID" value="MBC3899983.1"/>
    <property type="molecule type" value="Genomic_DNA"/>
</dbReference>
<name>A0ABR6YXW5_9FIRM</name>
<accession>A0ABR6YXW5</accession>
<keyword evidence="2" id="KW-1185">Reference proteome</keyword>
<protein>
    <submittedName>
        <fullName evidence="1">Uncharacterized protein</fullName>
    </submittedName>
</protein>
<sequence length="440" mass="52439">MTKKMKKVKVIDSMPSTGKTCWMLDHINEMDSDIKVIFITPFISETERVKEACKQRRFKLPNTRSGRGSKLRNLKDLLRNRENIAATHALFSNIDDEVIQLISDGNYMLVLDEVMNVITSLDIYKDDKLDNETTERIAAKDMKLLLENGNISIDANCKVYWIEGKEPLWYYRTLKDYIDREQVYFASDTYLFWVFPHEIFGNKIFKEIYILTYQFDYQIQSSYFKFFDIPYEKFGVTKTRKDRRCNWEFTFVSYADYLEYDFAKRKEMKELINICDSERLNEIGTRDKLNNGKGELLSKSDYDTRTPEELKDVQRKAISFFARHLGNKSSAMMWTVFKAHLPSITDKRLSKKHFVALNARATNEYRDKSGLIYLVNRFVNPFMNNLLLKRDVRIDQDMYALAEMLQWIFRSRLRNDEPIDIFIPSKRMRNLLIKWLELEY</sequence>
<evidence type="ECO:0000313" key="1">
    <source>
        <dbReference type="EMBL" id="MBC3899983.1"/>
    </source>
</evidence>